<reference evidence="2" key="1">
    <citation type="submission" date="2020-02" db="EMBL/GenBank/DDBJ databases">
        <authorList>
            <person name="Meier V. D."/>
        </authorList>
    </citation>
    <scope>NUCLEOTIDE SEQUENCE</scope>
    <source>
        <strain evidence="2">AVDCRST_MAG76</strain>
    </source>
</reference>
<gene>
    <name evidence="2" type="ORF">AVDCRST_MAG76-1864</name>
</gene>
<feature type="region of interest" description="Disordered" evidence="1">
    <location>
        <begin position="40"/>
        <end position="63"/>
    </location>
</feature>
<evidence type="ECO:0000313" key="2">
    <source>
        <dbReference type="EMBL" id="CAA9242931.1"/>
    </source>
</evidence>
<name>A0A6J4I809_9ACTN</name>
<accession>A0A6J4I809</accession>
<proteinExistence type="predicted"/>
<evidence type="ECO:0000256" key="1">
    <source>
        <dbReference type="SAM" id="MobiDB-lite"/>
    </source>
</evidence>
<sequence length="207" mass="21798">MDEPILGRARRTSGGRACGRRSAGALAAAALVSVVGMGCRSGTTDSSSSGQPTSASAKGSGNTVETKAFRLTVPEGVVNDSKSAREEGSILLSYGRPYGRVSVEVFLSQLDLEGATVTGSGEVSESEVTIDGKRATRVDQDLRKVIFGTSEKDLLRYIIKIDKIPKPSERKYTVLSIDLLSRQSVAASDVGAFKAEAQVLIDSLVIK</sequence>
<organism evidence="2">
    <name type="scientific">uncultured Acidimicrobiales bacterium</name>
    <dbReference type="NCBI Taxonomy" id="310071"/>
    <lineage>
        <taxon>Bacteria</taxon>
        <taxon>Bacillati</taxon>
        <taxon>Actinomycetota</taxon>
        <taxon>Acidimicrobiia</taxon>
        <taxon>Acidimicrobiales</taxon>
        <taxon>environmental samples</taxon>
    </lineage>
</organism>
<dbReference type="AlphaFoldDB" id="A0A6J4I809"/>
<protein>
    <submittedName>
        <fullName evidence="2">Uncharacterized protein</fullName>
    </submittedName>
</protein>
<feature type="compositionally biased region" description="Low complexity" evidence="1">
    <location>
        <begin position="40"/>
        <end position="56"/>
    </location>
</feature>
<dbReference type="EMBL" id="CADCSZ010000113">
    <property type="protein sequence ID" value="CAA9242931.1"/>
    <property type="molecule type" value="Genomic_DNA"/>
</dbReference>